<feature type="region of interest" description="Disordered" evidence="1">
    <location>
        <begin position="2134"/>
        <end position="2427"/>
    </location>
</feature>
<feature type="compositionally biased region" description="Basic residues" evidence="1">
    <location>
        <begin position="2418"/>
        <end position="2427"/>
    </location>
</feature>
<feature type="region of interest" description="Disordered" evidence="1">
    <location>
        <begin position="1496"/>
        <end position="1565"/>
    </location>
</feature>
<name>A0AAV4HVA0_9GAST</name>
<feature type="compositionally biased region" description="Low complexity" evidence="1">
    <location>
        <begin position="2341"/>
        <end position="2353"/>
    </location>
</feature>
<feature type="compositionally biased region" description="Basic and acidic residues" evidence="1">
    <location>
        <begin position="2237"/>
        <end position="2262"/>
    </location>
</feature>
<dbReference type="EMBL" id="BMAT01005886">
    <property type="protein sequence ID" value="GFS01625.1"/>
    <property type="molecule type" value="Genomic_DNA"/>
</dbReference>
<protein>
    <submittedName>
        <fullName evidence="3">Nuclear receptor coactivator 6</fullName>
    </submittedName>
</protein>
<evidence type="ECO:0000256" key="1">
    <source>
        <dbReference type="SAM" id="MobiDB-lite"/>
    </source>
</evidence>
<feature type="compositionally biased region" description="Low complexity" evidence="1">
    <location>
        <begin position="1516"/>
        <end position="1536"/>
    </location>
</feature>
<feature type="compositionally biased region" description="Low complexity" evidence="1">
    <location>
        <begin position="1656"/>
        <end position="1673"/>
    </location>
</feature>
<feature type="region of interest" description="Disordered" evidence="1">
    <location>
        <begin position="678"/>
        <end position="698"/>
    </location>
</feature>
<reference evidence="3 4" key="1">
    <citation type="journal article" date="2021" name="Elife">
        <title>Chloroplast acquisition without the gene transfer in kleptoplastic sea slugs, Plakobranchus ocellatus.</title>
        <authorList>
            <person name="Maeda T."/>
            <person name="Takahashi S."/>
            <person name="Yoshida T."/>
            <person name="Shimamura S."/>
            <person name="Takaki Y."/>
            <person name="Nagai Y."/>
            <person name="Toyoda A."/>
            <person name="Suzuki Y."/>
            <person name="Arimoto A."/>
            <person name="Ishii H."/>
            <person name="Satoh N."/>
            <person name="Nishiyama T."/>
            <person name="Hasebe M."/>
            <person name="Maruyama T."/>
            <person name="Minagawa J."/>
            <person name="Obokata J."/>
            <person name="Shigenobu S."/>
        </authorList>
    </citation>
    <scope>NUCLEOTIDE SEQUENCE [LARGE SCALE GENOMIC DNA]</scope>
</reference>
<feature type="compositionally biased region" description="Low complexity" evidence="1">
    <location>
        <begin position="2386"/>
        <end position="2395"/>
    </location>
</feature>
<feature type="compositionally biased region" description="Low complexity" evidence="1">
    <location>
        <begin position="1634"/>
        <end position="1649"/>
    </location>
</feature>
<feature type="compositionally biased region" description="Basic and acidic residues" evidence="1">
    <location>
        <begin position="2165"/>
        <end position="2179"/>
    </location>
</feature>
<sequence length="2427" mass="257952">MGKEEDVVEAVLTCRGDFHDPELQSQIERFRHKLKDLLLTDSQKLLVKKVEPWNSVKVTVSIPREAAERLRQLAQNGSEALQQLGVYSVQLQGDSQIALTFLGSNNEHREVILNSSPAPQIPPSSSTGDALQQQLSNPPPTEAAVSLDNLASSPGPSSDEVTRKNIVDYLRQGPHLRQNAALIGSLMGAVGAVSPSPRLGMGQDIPTVSNSVTNNIGLKAHSYRPNNITNVGVAAAHLQGSQVAKNFPFKTTGAFQPPVPRPHFSEGQSMVGIDSALPTASSTQLKQQTNSINPSAMQPTPVHQISALPGGNQHGVVSGLNNFNQPGHPVRPSGLNNSNFTSSIAVSPSSSSSSNYFVDLPPPPPYPHGSSSVASPRANKPGNASSPMLVNLLQTDPSFAAAGMASGNPNKPLAMGEQSNLDSSPKKKRKRKLKPTPPKPSSHELASSQANFQPSSVVHPTVDSNSNPVSLAQTVTTADTHKPFTTILDASATLTSFGGNKSSVSVAQSYPLKDSQRGGLSSSKIPSDFNKSAIAARTNHSLFEPNRQLSQQQADVFSPEMAVGKIINPYTGQLEPRDSIVDSSLLGLKDPGLTQKSAYSATQILARKAIELEDIAQKRVPQSSSALLENVHAAQHVSSSTLNLVSITSKTTAAASSMNSSETTLSIKRSLTQPDIQTNSSLLCPSTQNSTSITSSADSQLMQSKDSCSLEAISKTVGHGLSNGPLTSDSVKSQMRPTSSEGSLLHATGVSSSSSDSVIYSNLRVGSYSSNVHAPLMHQIDDQRNQVKTSPFSASHSSLSLSVSLDIPSAQTRLSSPMTTAEQSKPVIDHASFTHHRQAAKPNRDIKLSSSTLATSPSLLNSVPEKHLDSVSSTESPPEAKILLEGDENSDHTGLVTDSGPEQSAAAALIEHSRVKIENHDSGVGSSSERSDDTPSEPGDGEFRTGHPASEAEESTTKGSLSHKLVDCKTDSPLVTVSSSITVGYMINPSIDSGGKLSSNRGVVKKSVVEPISSVESSGSNISQFYDAHCKSMEKQAGLMAVEQVSLTSKWLSEKAGAGHHSQHGSKVKENGPMTSNVMENRTSPKLNGPTPQGSFNSMMAAMSELHAKKIKLSPKSGGINSKDLLKEEHQVKEAVIDKLNRINHHLEDQKESSLSPSGLHEMKGVEVIDKSQSELSLPNRLEGHSEQLYLDLEEMQMKMMGNGTAVVAAGGNSAEGKGANITSIYSKRSSPVNVNMLNHIYASGLPLPRRLTESVQRLVKPLPASEMGMSLSVPQSRAYNSKSPVSSSVGALSKAGPAILSSTGGPHLPARMANHSGARSPGASIPRLIPNDQHRLLSGGLDLAGLSGLQIPLASGADSVSVRGTSGVIGHMPTLSSLNMREDLVAQGDPLSSINFQSSPTLLRDSQAFSNRMLSQSYPPFKAKDHLANVVQRNHDIQINLNSSNSNEVVHHSLIDSKLDSLTDIPEKGNLQYPVYNKHSHVEKKESRLSNQYVADETHTNHSNKRTDGSDSHRFAFSSSSSSSASTIVHSNASSPLMPILQRGQEPPLTPTLPSNMPSISSQPPLISLATTEISPHHEEAAGKPTLPAIINQSQLVPCSKPSGTSSLTTRICLENPKDSTEISAAPTPASKLPILSPVVSSNPSPLLDRQIDPSQIQARSSAQSSQDQGASDPPKLTKAQAVTSDTSVSLKTTTHSYQLNRNIFDTVSAESLPVHRTATTLSSLGPKTASMEYQRKFDSNDDQTNTCDSSPPLQSILGDAVNLDNNQSVDKSVESCNKTLPENGSKQHSSVTQQSPVSDNSKFVKLQLLTSTPTSKTTTISNSEKIISKTQERNTLPGVKTVPTSAIPYSSSWSAPVSVPATVTPVKGNSSSLDIPMPNSSSTVGMTKPQLPIVACSSSHNISANSTSTITTVVGNGDTCPSQSVTGGEPSISSSPVKEPILETLASALKQNEPSSQGSLNISGHHSKTSEKGSASATQKPPIIPLTASDISKLEQNMTLQGKMVAVQSSTQIKVPVTEQLSSTSSELTDPGSSHSRVTRKRKINPSEAEWHDIDGSTSIKATTLKHANLGCNSKKLSEDTVNRTEKTNAKDAGPVEIGVIHTKAVFNSTERSEIKKASLEHKESAAKISADLEKSQERRRHRSMTSSSQSDDGHSHCSSSNESRDSTSPSHKDGRSNRTALSNADKDGRTYRSSGSTPAITQQRETKLHHRSYPGSDKDAQSKENRSHRVPGHHSSEDARHTQVDWSEDHSGDDKDKMKLSGGKQITSGEKFPSADGKDDSQKKGQRVKRQFYAYVPEKSLDQKKKKRYSPPWSAYFDTPILSGRTRSKNKPSEEETTAGTGSATTPSTGDSHVSSIGTHNATSSTVTATGQSVGHSKHAGDHGATAASDATGTGGKRSTRSVRTKDTSQEQNPNKRRKVQQQR</sequence>
<feature type="compositionally biased region" description="Polar residues" evidence="1">
    <location>
        <begin position="444"/>
        <end position="466"/>
    </location>
</feature>
<feature type="compositionally biased region" description="Polar residues" evidence="1">
    <location>
        <begin position="1073"/>
        <end position="1090"/>
    </location>
</feature>
<organism evidence="3 4">
    <name type="scientific">Elysia marginata</name>
    <dbReference type="NCBI Taxonomy" id="1093978"/>
    <lineage>
        <taxon>Eukaryota</taxon>
        <taxon>Metazoa</taxon>
        <taxon>Spiralia</taxon>
        <taxon>Lophotrochozoa</taxon>
        <taxon>Mollusca</taxon>
        <taxon>Gastropoda</taxon>
        <taxon>Heterobranchia</taxon>
        <taxon>Euthyneura</taxon>
        <taxon>Panpulmonata</taxon>
        <taxon>Sacoglossa</taxon>
        <taxon>Placobranchoidea</taxon>
        <taxon>Plakobranchidae</taxon>
        <taxon>Elysia</taxon>
    </lineage>
</organism>
<accession>A0AAV4HVA0</accession>
<feature type="compositionally biased region" description="Polar residues" evidence="1">
    <location>
        <begin position="382"/>
        <end position="397"/>
    </location>
</feature>
<feature type="region of interest" description="Disordered" evidence="1">
    <location>
        <begin position="1777"/>
        <end position="1800"/>
    </location>
</feature>
<feature type="region of interest" description="Disordered" evidence="1">
    <location>
        <begin position="2020"/>
        <end position="2054"/>
    </location>
</feature>
<feature type="compositionally biased region" description="Polar residues" evidence="1">
    <location>
        <begin position="2147"/>
        <end position="2164"/>
    </location>
</feature>
<feature type="region of interest" description="Disordered" evidence="1">
    <location>
        <begin position="1299"/>
        <end position="1328"/>
    </location>
</feature>
<feature type="compositionally biased region" description="Polar residues" evidence="1">
    <location>
        <begin position="127"/>
        <end position="136"/>
    </location>
</feature>
<keyword evidence="3" id="KW-0675">Receptor</keyword>
<feature type="region of interest" description="Disordered" evidence="1">
    <location>
        <begin position="856"/>
        <end position="877"/>
    </location>
</feature>
<feature type="region of interest" description="Disordered" evidence="1">
    <location>
        <begin position="115"/>
        <end position="162"/>
    </location>
</feature>
<dbReference type="InterPro" id="IPR032715">
    <property type="entry name" value="NCOA6_TRADD-N"/>
</dbReference>
<feature type="region of interest" description="Disordered" evidence="1">
    <location>
        <begin position="1055"/>
        <end position="1090"/>
    </location>
</feature>
<feature type="compositionally biased region" description="Polar residues" evidence="1">
    <location>
        <begin position="1953"/>
        <end position="1966"/>
    </location>
</feature>
<comment type="caution">
    <text evidence="3">The sequence shown here is derived from an EMBL/GenBank/DDBJ whole genome shotgun (WGS) entry which is preliminary data.</text>
</comment>
<dbReference type="Proteomes" id="UP000762676">
    <property type="component" value="Unassembled WGS sequence"/>
</dbReference>
<feature type="compositionally biased region" description="Polar residues" evidence="1">
    <location>
        <begin position="291"/>
        <end position="303"/>
    </location>
</feature>
<feature type="compositionally biased region" description="Basic and acidic residues" evidence="1">
    <location>
        <begin position="1497"/>
        <end position="1515"/>
    </location>
</feature>
<feature type="compositionally biased region" description="Polar residues" evidence="1">
    <location>
        <begin position="1744"/>
        <end position="1755"/>
    </location>
</feature>
<feature type="region of interest" description="Disordered" evidence="1">
    <location>
        <begin position="719"/>
        <end position="754"/>
    </location>
</feature>
<feature type="domain" description="Nuclear receptor coactivator 6 TRADD-N" evidence="2">
    <location>
        <begin position="10"/>
        <end position="118"/>
    </location>
</feature>
<feature type="compositionally biased region" description="Low complexity" evidence="1">
    <location>
        <begin position="2020"/>
        <end position="2031"/>
    </location>
</feature>
<feature type="compositionally biased region" description="Polar residues" evidence="1">
    <location>
        <begin position="2354"/>
        <end position="2378"/>
    </location>
</feature>
<feature type="region of interest" description="Disordered" evidence="1">
    <location>
        <begin position="1738"/>
        <end position="1760"/>
    </location>
</feature>
<evidence type="ECO:0000313" key="4">
    <source>
        <dbReference type="Proteomes" id="UP000762676"/>
    </source>
</evidence>
<dbReference type="Pfam" id="PF13820">
    <property type="entry name" value="NCOA6_TRADD-N"/>
    <property type="match status" value="1"/>
</dbReference>
<evidence type="ECO:0000259" key="2">
    <source>
        <dbReference type="Pfam" id="PF13820"/>
    </source>
</evidence>
<feature type="compositionally biased region" description="Polar residues" evidence="1">
    <location>
        <begin position="2194"/>
        <end position="2206"/>
    </location>
</feature>
<feature type="region of interest" description="Disordered" evidence="1">
    <location>
        <begin position="291"/>
        <end position="466"/>
    </location>
</feature>
<proteinExistence type="predicted"/>
<feature type="compositionally biased region" description="Basic and acidic residues" evidence="1">
    <location>
        <begin position="2219"/>
        <end position="2230"/>
    </location>
</feature>
<keyword evidence="4" id="KW-1185">Reference proteome</keyword>
<evidence type="ECO:0000313" key="3">
    <source>
        <dbReference type="EMBL" id="GFS01625.1"/>
    </source>
</evidence>
<feature type="compositionally biased region" description="Low complexity" evidence="1">
    <location>
        <begin position="342"/>
        <end position="354"/>
    </location>
</feature>
<feature type="region of interest" description="Disordered" evidence="1">
    <location>
        <begin position="914"/>
        <end position="964"/>
    </location>
</feature>
<feature type="region of interest" description="Disordered" evidence="1">
    <location>
        <begin position="1621"/>
        <end position="1691"/>
    </location>
</feature>
<feature type="region of interest" description="Disordered" evidence="1">
    <location>
        <begin position="1953"/>
        <end position="1986"/>
    </location>
</feature>
<feature type="compositionally biased region" description="Polar residues" evidence="1">
    <location>
        <begin position="724"/>
        <end position="742"/>
    </location>
</feature>
<feature type="compositionally biased region" description="Low complexity" evidence="1">
    <location>
        <begin position="115"/>
        <end position="126"/>
    </location>
</feature>
<gene>
    <name evidence="3" type="ORF">ElyMa_002842700</name>
</gene>
<feature type="compositionally biased region" description="Polar residues" evidence="1">
    <location>
        <begin position="1682"/>
        <end position="1691"/>
    </location>
</feature>